<evidence type="ECO:0000313" key="2">
    <source>
        <dbReference type="EMBL" id="GHG37806.1"/>
    </source>
</evidence>
<keyword evidence="1" id="KW-1133">Transmembrane helix</keyword>
<protein>
    <recommendedName>
        <fullName evidence="4">DUF4231 domain-containing protein</fullName>
    </recommendedName>
</protein>
<keyword evidence="1" id="KW-0812">Transmembrane</keyword>
<dbReference type="InterPro" id="IPR025325">
    <property type="entry name" value="DUF4231"/>
</dbReference>
<dbReference type="Proteomes" id="UP000649955">
    <property type="component" value="Unassembled WGS sequence"/>
</dbReference>
<proteinExistence type="predicted"/>
<dbReference type="Pfam" id="PF14015">
    <property type="entry name" value="DUF4231"/>
    <property type="match status" value="1"/>
</dbReference>
<organism evidence="2 3">
    <name type="scientific">Amycolatopsis bullii</name>
    <dbReference type="NCBI Taxonomy" id="941987"/>
    <lineage>
        <taxon>Bacteria</taxon>
        <taxon>Bacillati</taxon>
        <taxon>Actinomycetota</taxon>
        <taxon>Actinomycetes</taxon>
        <taxon>Pseudonocardiales</taxon>
        <taxon>Pseudonocardiaceae</taxon>
        <taxon>Amycolatopsis</taxon>
    </lineage>
</organism>
<evidence type="ECO:0000256" key="1">
    <source>
        <dbReference type="SAM" id="Phobius"/>
    </source>
</evidence>
<dbReference type="NCBIfam" id="NF033634">
    <property type="entry name" value="SLATT_1"/>
    <property type="match status" value="1"/>
</dbReference>
<accession>A0ABQ3KVT7</accession>
<keyword evidence="3" id="KW-1185">Reference proteome</keyword>
<sequence>MGEGVPGPGLALADASYDWYRSHAIRSRRWYKATEVAMIALSASIPVIAAINPASTVVLAVIGAVLVVGSGLRSVFHWQDNYLRYSAAREAIDAERRLYHIGAEPYADPAAREEALVRAVTRIEQGEMNSWVKLAEEKPRT</sequence>
<gene>
    <name evidence="2" type="ORF">GCM10017567_68290</name>
</gene>
<name>A0ABQ3KVT7_9PSEU</name>
<feature type="transmembrane region" description="Helical" evidence="1">
    <location>
        <begin position="57"/>
        <end position="76"/>
    </location>
</feature>
<comment type="caution">
    <text evidence="2">The sequence shown here is derived from an EMBL/GenBank/DDBJ whole genome shotgun (WGS) entry which is preliminary data.</text>
</comment>
<reference evidence="3" key="1">
    <citation type="journal article" date="2019" name="Int. J. Syst. Evol. Microbiol.">
        <title>The Global Catalogue of Microorganisms (GCM) 10K type strain sequencing project: providing services to taxonomists for standard genome sequencing and annotation.</title>
        <authorList>
            <consortium name="The Broad Institute Genomics Platform"/>
            <consortium name="The Broad Institute Genome Sequencing Center for Infectious Disease"/>
            <person name="Wu L."/>
            <person name="Ma J."/>
        </authorList>
    </citation>
    <scope>NUCLEOTIDE SEQUENCE [LARGE SCALE GENOMIC DNA]</scope>
    <source>
        <strain evidence="3">CGMCC 4.7680</strain>
    </source>
</reference>
<keyword evidence="1" id="KW-0472">Membrane</keyword>
<evidence type="ECO:0000313" key="3">
    <source>
        <dbReference type="Proteomes" id="UP000649955"/>
    </source>
</evidence>
<dbReference type="EMBL" id="BNAW01000043">
    <property type="protein sequence ID" value="GHG37806.1"/>
    <property type="molecule type" value="Genomic_DNA"/>
</dbReference>
<dbReference type="RefSeq" id="WP_191315450.1">
    <property type="nucleotide sequence ID" value="NZ_BNAW01000043.1"/>
</dbReference>
<evidence type="ECO:0008006" key="4">
    <source>
        <dbReference type="Google" id="ProtNLM"/>
    </source>
</evidence>